<comment type="caution">
    <text evidence="3">The sequence shown here is derived from an EMBL/GenBank/DDBJ whole genome shotgun (WGS) entry which is preliminary data.</text>
</comment>
<reference evidence="3" key="1">
    <citation type="submission" date="2020-04" db="EMBL/GenBank/DDBJ databases">
        <title>Draft genome resource of the tomato pathogen Pseudocercospora fuligena.</title>
        <authorList>
            <person name="Zaccaron A."/>
        </authorList>
    </citation>
    <scope>NUCLEOTIDE SEQUENCE</scope>
    <source>
        <strain evidence="3">PF001</strain>
    </source>
</reference>
<proteinExistence type="predicted"/>
<feature type="compositionally biased region" description="Polar residues" evidence="1">
    <location>
        <begin position="72"/>
        <end position="81"/>
    </location>
</feature>
<accession>A0A8H6RWZ5</accession>
<feature type="compositionally biased region" description="Polar residues" evidence="1">
    <location>
        <begin position="30"/>
        <end position="53"/>
    </location>
</feature>
<organism evidence="3 4">
    <name type="scientific">Pseudocercospora fuligena</name>
    <dbReference type="NCBI Taxonomy" id="685502"/>
    <lineage>
        <taxon>Eukaryota</taxon>
        <taxon>Fungi</taxon>
        <taxon>Dikarya</taxon>
        <taxon>Ascomycota</taxon>
        <taxon>Pezizomycotina</taxon>
        <taxon>Dothideomycetes</taxon>
        <taxon>Dothideomycetidae</taxon>
        <taxon>Mycosphaerellales</taxon>
        <taxon>Mycosphaerellaceae</taxon>
        <taxon>Pseudocercospora</taxon>
    </lineage>
</organism>
<evidence type="ECO:0000313" key="3">
    <source>
        <dbReference type="EMBL" id="KAF7197736.1"/>
    </source>
</evidence>
<dbReference type="EMBL" id="JABCIY010000048">
    <property type="protein sequence ID" value="KAF7194885.1"/>
    <property type="molecule type" value="Genomic_DNA"/>
</dbReference>
<evidence type="ECO:0000313" key="4">
    <source>
        <dbReference type="Proteomes" id="UP000660729"/>
    </source>
</evidence>
<keyword evidence="4" id="KW-1185">Reference proteome</keyword>
<sequence length="104" mass="11425">MSSTNPWSGRGQSLGGSKITTMEDLKQKENGTNAQDTTVQPDKQEGSQSWSKNEVSKEAKTWSGDVGDVPKSNMQQSWTENRATDKSRAGYGNIDGKTFSDFMK</sequence>
<protein>
    <submittedName>
        <fullName evidence="3">Uncharacterized protein</fullName>
    </submittedName>
</protein>
<evidence type="ECO:0000313" key="2">
    <source>
        <dbReference type="EMBL" id="KAF7194885.1"/>
    </source>
</evidence>
<dbReference type="AlphaFoldDB" id="A0A8H6RWZ5"/>
<name>A0A8H6RWZ5_9PEZI</name>
<feature type="compositionally biased region" description="Polar residues" evidence="1">
    <location>
        <begin position="1"/>
        <end position="11"/>
    </location>
</feature>
<dbReference type="EMBL" id="JABCIY010000007">
    <property type="protein sequence ID" value="KAF7197736.1"/>
    <property type="molecule type" value="Genomic_DNA"/>
</dbReference>
<gene>
    <name evidence="3" type="ORF">HII31_00825</name>
    <name evidence="2" type="ORF">HII31_03783</name>
</gene>
<dbReference type="Proteomes" id="UP000660729">
    <property type="component" value="Unassembled WGS sequence"/>
</dbReference>
<feature type="region of interest" description="Disordered" evidence="1">
    <location>
        <begin position="1"/>
        <end position="104"/>
    </location>
</feature>
<evidence type="ECO:0000256" key="1">
    <source>
        <dbReference type="SAM" id="MobiDB-lite"/>
    </source>
</evidence>